<sequence length="82" mass="9260">MKFELYQRVALNRDLNEYQLKKGDVATLIDFVPHPSNGEQGCVLEVFNATGESIAVVIVPISDIKPLRNNEILNVRSLVENY</sequence>
<dbReference type="Pfam" id="PF16277">
    <property type="entry name" value="DUF4926"/>
    <property type="match status" value="1"/>
</dbReference>
<evidence type="ECO:0000313" key="2">
    <source>
        <dbReference type="Proteomes" id="UP000813215"/>
    </source>
</evidence>
<dbReference type="InterPro" id="IPR032568">
    <property type="entry name" value="DUF4926"/>
</dbReference>
<accession>A0A9E3H572</accession>
<comment type="caution">
    <text evidence="1">The sequence shown here is derived from an EMBL/GenBank/DDBJ whole genome shotgun (WGS) entry which is preliminary data.</text>
</comment>
<dbReference type="Proteomes" id="UP000813215">
    <property type="component" value="Unassembled WGS sequence"/>
</dbReference>
<protein>
    <submittedName>
        <fullName evidence="1">DUF4926 domain-containing protein</fullName>
    </submittedName>
</protein>
<dbReference type="AlphaFoldDB" id="A0A9E3H572"/>
<name>A0A9E3H572_9NOST</name>
<proteinExistence type="predicted"/>
<dbReference type="EMBL" id="JAHHHW010000044">
    <property type="protein sequence ID" value="MBW4430998.1"/>
    <property type="molecule type" value="Genomic_DNA"/>
</dbReference>
<reference evidence="1" key="1">
    <citation type="submission" date="2021-05" db="EMBL/GenBank/DDBJ databases">
        <authorList>
            <person name="Pietrasiak N."/>
            <person name="Ward R."/>
            <person name="Stajich J.E."/>
            <person name="Kurbessoian T."/>
        </authorList>
    </citation>
    <scope>NUCLEOTIDE SEQUENCE</scope>
    <source>
        <strain evidence="1">HA4357-MV3</strain>
    </source>
</reference>
<organism evidence="1 2">
    <name type="scientific">Pelatocladus maniniholoensis HA4357-MV3</name>
    <dbReference type="NCBI Taxonomy" id="1117104"/>
    <lineage>
        <taxon>Bacteria</taxon>
        <taxon>Bacillati</taxon>
        <taxon>Cyanobacteriota</taxon>
        <taxon>Cyanophyceae</taxon>
        <taxon>Nostocales</taxon>
        <taxon>Nostocaceae</taxon>
        <taxon>Pelatocladus</taxon>
    </lineage>
</organism>
<evidence type="ECO:0000313" key="1">
    <source>
        <dbReference type="EMBL" id="MBW4430998.1"/>
    </source>
</evidence>
<reference evidence="1" key="2">
    <citation type="journal article" date="2022" name="Microbiol. Resour. Announc.">
        <title>Metagenome Sequencing to Explore Phylogenomics of Terrestrial Cyanobacteria.</title>
        <authorList>
            <person name="Ward R.D."/>
            <person name="Stajich J.E."/>
            <person name="Johansen J.R."/>
            <person name="Huntemann M."/>
            <person name="Clum A."/>
            <person name="Foster B."/>
            <person name="Foster B."/>
            <person name="Roux S."/>
            <person name="Palaniappan K."/>
            <person name="Varghese N."/>
            <person name="Mukherjee S."/>
            <person name="Reddy T.B.K."/>
            <person name="Daum C."/>
            <person name="Copeland A."/>
            <person name="Chen I.A."/>
            <person name="Ivanova N.N."/>
            <person name="Kyrpides N.C."/>
            <person name="Shapiro N."/>
            <person name="Eloe-Fadrosh E.A."/>
            <person name="Pietrasiak N."/>
        </authorList>
    </citation>
    <scope>NUCLEOTIDE SEQUENCE</scope>
    <source>
        <strain evidence="1">HA4357-MV3</strain>
    </source>
</reference>
<gene>
    <name evidence="1" type="ORF">KME28_04490</name>
</gene>